<evidence type="ECO:0000259" key="2">
    <source>
        <dbReference type="Pfam" id="PF20769"/>
    </source>
</evidence>
<organism evidence="3 4">
    <name type="scientific">Pseudoflavonifractor hominis</name>
    <dbReference type="NCBI Taxonomy" id="2763059"/>
    <lineage>
        <taxon>Bacteria</taxon>
        <taxon>Bacillati</taxon>
        <taxon>Bacillota</taxon>
        <taxon>Clostridia</taxon>
        <taxon>Eubacteriales</taxon>
        <taxon>Oscillospiraceae</taxon>
        <taxon>Pseudoflavonifractor</taxon>
    </lineage>
</organism>
<evidence type="ECO:0000259" key="1">
    <source>
        <dbReference type="Pfam" id="PF14620"/>
    </source>
</evidence>
<evidence type="ECO:0000313" key="4">
    <source>
        <dbReference type="Proteomes" id="UP000660021"/>
    </source>
</evidence>
<dbReference type="Pfam" id="PF20769">
    <property type="entry name" value="YPEB_N"/>
    <property type="match status" value="1"/>
</dbReference>
<evidence type="ECO:0000313" key="3">
    <source>
        <dbReference type="EMBL" id="MBC5730945.1"/>
    </source>
</evidence>
<dbReference type="InterPro" id="IPR014239">
    <property type="entry name" value="YpeB_PepSY1-2"/>
</dbReference>
<accession>A0ABR7HTU3</accession>
<feature type="domain" description="Sporulation protein YpeB N-terminal" evidence="2">
    <location>
        <begin position="37"/>
        <end position="167"/>
    </location>
</feature>
<comment type="caution">
    <text evidence="3">The sequence shown here is derived from an EMBL/GenBank/DDBJ whole genome shotgun (WGS) entry which is preliminary data.</text>
</comment>
<proteinExistence type="predicted"/>
<reference evidence="3 4" key="1">
    <citation type="submission" date="2020-08" db="EMBL/GenBank/DDBJ databases">
        <title>Genome public.</title>
        <authorList>
            <person name="Liu C."/>
            <person name="Sun Q."/>
        </authorList>
    </citation>
    <scope>NUCLEOTIDE SEQUENCE [LARGE SCALE GENOMIC DNA]</scope>
    <source>
        <strain evidence="3 4">New-38</strain>
    </source>
</reference>
<dbReference type="NCBIfam" id="TIGR02889">
    <property type="entry name" value="spore_YpeB"/>
    <property type="match status" value="1"/>
</dbReference>
<dbReference type="Pfam" id="PF14620">
    <property type="entry name" value="YPEB_PepSY1-2"/>
    <property type="match status" value="1"/>
</dbReference>
<dbReference type="EMBL" id="JACOPR010000004">
    <property type="protein sequence ID" value="MBC5730945.1"/>
    <property type="molecule type" value="Genomic_DNA"/>
</dbReference>
<sequence length="455" mass="49544">MKLIPISTRGKVRAATFLTAGLAVLGGFAIQGQVRAAQYQYLLNKTYEYAFAELSTSVSQLDTALQKGIYATSPQLFSSLCTEAFRSALAAQTALGSLPYGNVELEETATFLAKTGDYTMSLSRASSQGLSEEQRSTLAALAQRSSALCQTLQSLESDLFSGTMRLEDLAQVQERFSQATQTGDQTTAGSSFQEIEQECSELPTLIYDGPFSDHLADRTPRMLEGQPQVSREDARSAAAGWLGQEPQLFTPVSDGAGVLPSWGFSAQVDGGELYVEVTKQGGQLLEILHFRPVGPAQLTREQAVERAQAFLKKLGYPDMAETYFIDQGSILTINFAGKEGDVLCYPDLVKVSVALDNGGIVGLESRNYLMSHQSRTFSAPAVSAEEARSQVTQGLEVLRQQLALIPTQGENEVLCHEFKCRNEKGQHYILYVNAQTGEQERILLLLEDENGTLVL</sequence>
<name>A0ABR7HTU3_9FIRM</name>
<feature type="domain" description="Sporulation protein YpeB PepSY1 and PepSY2" evidence="1">
    <location>
        <begin position="190"/>
        <end position="376"/>
    </location>
</feature>
<dbReference type="Proteomes" id="UP000660021">
    <property type="component" value="Unassembled WGS sequence"/>
</dbReference>
<dbReference type="InterPro" id="IPR048402">
    <property type="entry name" value="YpeB_N"/>
</dbReference>
<gene>
    <name evidence="3" type="primary">ypeB</name>
    <name evidence="3" type="ORF">H8S34_08890</name>
</gene>
<keyword evidence="4" id="KW-1185">Reference proteome</keyword>
<protein>
    <submittedName>
        <fullName evidence="3">Germination protein YpeB</fullName>
    </submittedName>
</protein>